<protein>
    <submittedName>
        <fullName evidence="1">Integrase</fullName>
    </submittedName>
</protein>
<sequence length="525" mass="60979">MVIKYVIEPSLVKPYVYRKPLLKVDENGEVQSEYRSNNLGTTIKSLTLLNLVAYDEKGNLISFEPLEYVNQFLLAHHLDDDKLESGQLSLALAHYFTFIIAHQEAWDEEYDDDTFDELLDEPRPTWDYFPRRKAERITYLYRESLKDLVLNQESEADRMARSTASAYMGGVIKFYKYHLRQGYKFNNPPFEHEVVQLHFKAGGTSMKGYMKKDIHTTDLRLNFPKSSRNQGTILESYRRDLKPLTNQEWAIVEGILTKSKRVIRHGKDETQMQSLPIEFCLAFMVARYSGMRREEVASLHLGQVVEPKKVIRNGKEEFEKPMLRIGIGAQYGSLTKTKEAGNKSRKTIIPSVIMQSLYDYSKSERYKKRLDKFKTYCDKQKETDNFALFEGDDAIDKNKEYLFITQTGVPMFTRLSDFTGRWVEVRNTVNHTKKLNNKMLGSMHNLRPTFAVTMFRKLLRKMTPDEALSIMSSLLGHEDYKTTLEYLKIAQDAPSGDEIYEDTLEYLGVFDDLTDITPEITIGNL</sequence>
<gene>
    <name evidence="1" type="ORF">DA092_06710</name>
</gene>
<keyword evidence="2" id="KW-1185">Reference proteome</keyword>
<accession>A0ACD3T0E4</accession>
<dbReference type="Proteomes" id="UP000718715">
    <property type="component" value="Unassembled WGS sequence"/>
</dbReference>
<reference evidence="1" key="1">
    <citation type="submission" date="2018-03" db="EMBL/GenBank/DDBJ databases">
        <title>Genomic characterization of a polymicrobial infection associated with a disease outbreak in Pacific white shrimp (Litopenaeus vannamei).</title>
        <authorList>
            <person name="Turner J.W."/>
            <person name="Bachand P.T."/>
            <person name="Tallman J."/>
            <person name="Elledge N.C."/>
            <person name="Pinnell L.J."/>
            <person name="Laughlin R.C."/>
            <person name="Zimba P.V."/>
        </authorList>
    </citation>
    <scope>NUCLEOTIDE SEQUENCE</scope>
    <source>
        <strain evidence="1">Hep-2b-22</strain>
    </source>
</reference>
<name>A0ACD3T0E4_PHODM</name>
<evidence type="ECO:0000313" key="2">
    <source>
        <dbReference type="Proteomes" id="UP000718715"/>
    </source>
</evidence>
<evidence type="ECO:0000313" key="1">
    <source>
        <dbReference type="EMBL" id="TMX76817.1"/>
    </source>
</evidence>
<comment type="caution">
    <text evidence="1">The sequence shown here is derived from an EMBL/GenBank/DDBJ whole genome shotgun (WGS) entry which is preliminary data.</text>
</comment>
<dbReference type="EMBL" id="PZOJ01000019">
    <property type="protein sequence ID" value="TMX76817.1"/>
    <property type="molecule type" value="Genomic_DNA"/>
</dbReference>
<organism evidence="1 2">
    <name type="scientific">Photobacterium damselae</name>
    <dbReference type="NCBI Taxonomy" id="38293"/>
    <lineage>
        <taxon>Bacteria</taxon>
        <taxon>Pseudomonadati</taxon>
        <taxon>Pseudomonadota</taxon>
        <taxon>Gammaproteobacteria</taxon>
        <taxon>Vibrionales</taxon>
        <taxon>Vibrionaceae</taxon>
        <taxon>Photobacterium</taxon>
    </lineage>
</organism>
<proteinExistence type="predicted"/>